<dbReference type="AlphaFoldDB" id="U9T3J8"/>
<sequence>MLHRSIYIICCITSLQATKLSRCIQKIDSKKVDEEKDNLKEFTVDGIKNHIDRKLNIKIPLLQYEFEGLISTDLIILAVLMISESYFGLVRRKVLFSSYGSAIFKNPLQQDGTEYSVQLWGNNIQLPLEFLIYDSKSVQNSAKGTSTESDRPDCGLIIDNEKSLTNNAVLKKELVSKLIWIYDPAPYILVIAICWPSNGCTKVVDIASSNLALKRDRIYHLRRLINLSKIIEALQGVIGTREMPEYVPILRSKNYYTTSVLMPEIALKSSKEFIANSQRKNIYIKLKKEMRKMLERFRVLSSLP</sequence>
<evidence type="ECO:0000313" key="1">
    <source>
        <dbReference type="EMBL" id="ESA01947.1"/>
    </source>
</evidence>
<reference evidence="1" key="1">
    <citation type="submission" date="2013-07" db="EMBL/GenBank/DDBJ databases">
        <title>The genome of an arbuscular mycorrhizal fungus provides insights into the evolution of the oldest plant symbiosis.</title>
        <authorList>
            <consortium name="DOE Joint Genome Institute"/>
            <person name="Tisserant E."/>
            <person name="Malbreil M."/>
            <person name="Kuo A."/>
            <person name="Kohler A."/>
            <person name="Symeonidi A."/>
            <person name="Balestrini R."/>
            <person name="Charron P."/>
            <person name="Duensing N."/>
            <person name="Frei-dit-Frey N."/>
            <person name="Gianinazzi-Pearson V."/>
            <person name="Gilbert B."/>
            <person name="Handa Y."/>
            <person name="Hijri M."/>
            <person name="Kaul R."/>
            <person name="Kawaguchi M."/>
            <person name="Krajinski F."/>
            <person name="Lammers P."/>
            <person name="Lapierre D."/>
            <person name="Masclaux F.G."/>
            <person name="Murat C."/>
            <person name="Morin E."/>
            <person name="Ndikumana S."/>
            <person name="Pagni M."/>
            <person name="Petitpierre D."/>
            <person name="Requena N."/>
            <person name="Rosikiewicz P."/>
            <person name="Riley R."/>
            <person name="Saito K."/>
            <person name="San Clemente H."/>
            <person name="Shapiro H."/>
            <person name="van Tuinen D."/>
            <person name="Becard G."/>
            <person name="Bonfante P."/>
            <person name="Paszkowski U."/>
            <person name="Shachar-Hill Y."/>
            <person name="Young J.P."/>
            <person name="Sanders I.R."/>
            <person name="Henrissat B."/>
            <person name="Rensing S.A."/>
            <person name="Grigoriev I.V."/>
            <person name="Corradi N."/>
            <person name="Roux C."/>
            <person name="Martin F."/>
        </authorList>
    </citation>
    <scope>NUCLEOTIDE SEQUENCE</scope>
    <source>
        <strain evidence="1">DAOM 197198</strain>
    </source>
</reference>
<dbReference type="EMBL" id="KI296081">
    <property type="protein sequence ID" value="ESA01947.1"/>
    <property type="molecule type" value="Genomic_DNA"/>
</dbReference>
<dbReference type="VEuPathDB" id="FungiDB:RhiirFUN_008638"/>
<accession>U9T3J8</accession>
<dbReference type="HOGENOM" id="CLU_915712_0_0_1"/>
<proteinExistence type="predicted"/>
<name>U9T3J8_RHIID</name>
<organism evidence="1">
    <name type="scientific">Rhizophagus irregularis (strain DAOM 181602 / DAOM 197198 / MUCL 43194)</name>
    <name type="common">Arbuscular mycorrhizal fungus</name>
    <name type="synonym">Glomus intraradices</name>
    <dbReference type="NCBI Taxonomy" id="747089"/>
    <lineage>
        <taxon>Eukaryota</taxon>
        <taxon>Fungi</taxon>
        <taxon>Fungi incertae sedis</taxon>
        <taxon>Mucoromycota</taxon>
        <taxon>Glomeromycotina</taxon>
        <taxon>Glomeromycetes</taxon>
        <taxon>Glomerales</taxon>
        <taxon>Glomeraceae</taxon>
        <taxon>Rhizophagus</taxon>
    </lineage>
</organism>
<gene>
    <name evidence="1" type="ORF">GLOINDRAFT_86634</name>
</gene>
<protein>
    <submittedName>
        <fullName evidence="1">Uncharacterized protein</fullName>
    </submittedName>
</protein>